<protein>
    <submittedName>
        <fullName evidence="3">SWI5-dependent HO expression protein 3</fullName>
    </submittedName>
</protein>
<dbReference type="PANTHER" id="PTHR33427">
    <property type="entry name" value="HNH ENDONUCLEASE"/>
    <property type="match status" value="1"/>
</dbReference>
<evidence type="ECO:0000256" key="2">
    <source>
        <dbReference type="SAM" id="MobiDB-lite"/>
    </source>
</evidence>
<keyword evidence="1" id="KW-0175">Coiled coil</keyword>
<organism evidence="3">
    <name type="scientific">Anthurium amnicola</name>
    <dbReference type="NCBI Taxonomy" id="1678845"/>
    <lineage>
        <taxon>Eukaryota</taxon>
        <taxon>Viridiplantae</taxon>
        <taxon>Streptophyta</taxon>
        <taxon>Embryophyta</taxon>
        <taxon>Tracheophyta</taxon>
        <taxon>Spermatophyta</taxon>
        <taxon>Magnoliopsida</taxon>
        <taxon>Liliopsida</taxon>
        <taxon>Araceae</taxon>
        <taxon>Pothoideae</taxon>
        <taxon>Potheae</taxon>
        <taxon>Anthurium</taxon>
    </lineage>
</organism>
<reference evidence="3" key="1">
    <citation type="submission" date="2015-07" db="EMBL/GenBank/DDBJ databases">
        <title>Transcriptome Assembly of Anthurium amnicola.</title>
        <authorList>
            <person name="Suzuki J."/>
        </authorList>
    </citation>
    <scope>NUCLEOTIDE SEQUENCE</scope>
</reference>
<feature type="region of interest" description="Disordered" evidence="2">
    <location>
        <begin position="684"/>
        <end position="707"/>
    </location>
</feature>
<name>A0A1D1Z0F6_9ARAE</name>
<dbReference type="AlphaFoldDB" id="A0A1D1Z0F6"/>
<sequence>MLTMPEIREKKATAGRLPFTEEEMVVDECLGYPTAYAKLCRNAISFDQGPPFAFLPCALQPQESARAKEFNRMFPVVDPGAAPTANSRTYINLLWKQMSHLGNAGFDPSLFRVDPYGNVLYFHADSASPLYWDVDHWFPCSRGGRTVLSNLRLLQWQVCKKKHNKLEFLIPWWDLQLGVSVNQFLCIFASRNSDFRSRAFSFLFLEGGNEELNGLQVVEAHKFPHDFYEKKRQVGLAPAATRCSDASLLKPLTLKSRSVRPSSPSPDNSEGFGKAIIRSWPSISKENDDPNIYCHDNNPHFTIALARDSLREREEAKKKQSEMRGLEDELSDLKRKNEEGRLALQDLEATLIRRRRRVEKCRRLAEAQASYKAQLEKMIRDAMHQSVVYKEHVRLNQAACNTLVARLEAQKVMCDSSEKELLKRFKQRDGLEKQIIPHCDEQGRKRSWTEDTLHEGGDDDSLHEGGDDDSARLSQSSRKKMSKALIVPCCNEPGRKRSWTEDTLYEGGHNDSTRLSHSSRGKMRRAMRKELRVFLEEEQKASEAGLSFDGGIEEIESPIEYVKTANDELAADCKPKRLAIKESQGPHEPMDEEQMTQLGKRNVETWLQMLLEKAEDGHSQGSSPMDTAGPEIHTEDIVHKLNSANPHDEIKFLRLKPLEDKPTFDLKCEEEAASAVMSEKRNLGDLRGKSTCDGAESSRSLDVQGRRVERRGLVRPDSPSTLRRFPSSPLILGVRRGMDCIGKKPLVIGDYDDDGFNKTKGRASR</sequence>
<feature type="region of interest" description="Disordered" evidence="2">
    <location>
        <begin position="442"/>
        <end position="480"/>
    </location>
</feature>
<dbReference type="PANTHER" id="PTHR33427:SF2">
    <property type="entry name" value="TRICHOHYALIN"/>
    <property type="match status" value="1"/>
</dbReference>
<accession>A0A1D1Z0F6</accession>
<evidence type="ECO:0000313" key="3">
    <source>
        <dbReference type="EMBL" id="JAT60329.1"/>
    </source>
</evidence>
<gene>
    <name evidence="3" type="primary">SHE3_8</name>
    <name evidence="3" type="ORF">g.42302</name>
</gene>
<feature type="coiled-coil region" evidence="1">
    <location>
        <begin position="309"/>
        <end position="350"/>
    </location>
</feature>
<feature type="compositionally biased region" description="Basic and acidic residues" evidence="2">
    <location>
        <begin position="442"/>
        <end position="471"/>
    </location>
</feature>
<dbReference type="EMBL" id="GDJX01007607">
    <property type="protein sequence ID" value="JAT60329.1"/>
    <property type="molecule type" value="Transcribed_RNA"/>
</dbReference>
<feature type="region of interest" description="Disordered" evidence="2">
    <location>
        <begin position="501"/>
        <end position="523"/>
    </location>
</feature>
<proteinExistence type="predicted"/>
<evidence type="ECO:0000256" key="1">
    <source>
        <dbReference type="SAM" id="Coils"/>
    </source>
</evidence>